<gene>
    <name evidence="1" type="ORF">TRIUR3_10688</name>
</gene>
<organism evidence="1">
    <name type="scientific">Triticum urartu</name>
    <name type="common">Red wild einkorn</name>
    <name type="synonym">Crithodium urartu</name>
    <dbReference type="NCBI Taxonomy" id="4572"/>
    <lineage>
        <taxon>Eukaryota</taxon>
        <taxon>Viridiplantae</taxon>
        <taxon>Streptophyta</taxon>
        <taxon>Embryophyta</taxon>
        <taxon>Tracheophyta</taxon>
        <taxon>Spermatophyta</taxon>
        <taxon>Magnoliopsida</taxon>
        <taxon>Liliopsida</taxon>
        <taxon>Poales</taxon>
        <taxon>Poaceae</taxon>
        <taxon>BOP clade</taxon>
        <taxon>Pooideae</taxon>
        <taxon>Triticodae</taxon>
        <taxon>Triticeae</taxon>
        <taxon>Triticinae</taxon>
        <taxon>Triticum</taxon>
    </lineage>
</organism>
<reference evidence="1" key="1">
    <citation type="journal article" date="2013" name="Nature">
        <title>Draft genome of the wheat A-genome progenitor Triticum urartu.</title>
        <authorList>
            <person name="Ling H.Q."/>
            <person name="Zhao S."/>
            <person name="Liu D."/>
            <person name="Wang J."/>
            <person name="Sun H."/>
            <person name="Zhang C."/>
            <person name="Fan H."/>
            <person name="Li D."/>
            <person name="Dong L."/>
            <person name="Tao Y."/>
            <person name="Gao C."/>
            <person name="Wu H."/>
            <person name="Li Y."/>
            <person name="Cui Y."/>
            <person name="Guo X."/>
            <person name="Zheng S."/>
            <person name="Wang B."/>
            <person name="Yu K."/>
            <person name="Liang Q."/>
            <person name="Yang W."/>
            <person name="Lou X."/>
            <person name="Chen J."/>
            <person name="Feng M."/>
            <person name="Jian J."/>
            <person name="Zhang X."/>
            <person name="Luo G."/>
            <person name="Jiang Y."/>
            <person name="Liu J."/>
            <person name="Wang Z."/>
            <person name="Sha Y."/>
            <person name="Zhang B."/>
            <person name="Wu H."/>
            <person name="Tang D."/>
            <person name="Shen Q."/>
            <person name="Xue P."/>
            <person name="Zou S."/>
            <person name="Wang X."/>
            <person name="Liu X."/>
            <person name="Wang F."/>
            <person name="Yang Y."/>
            <person name="An X."/>
            <person name="Dong Z."/>
            <person name="Zhang K."/>
            <person name="Zhang X."/>
            <person name="Luo M.C."/>
            <person name="Dvorak J."/>
            <person name="Tong Y."/>
            <person name="Wang J."/>
            <person name="Yang H."/>
            <person name="Li Z."/>
            <person name="Wang D."/>
            <person name="Zhang A."/>
            <person name="Wang J."/>
        </authorList>
    </citation>
    <scope>NUCLEOTIDE SEQUENCE</scope>
</reference>
<sequence>MEVLAGGGRLHAVLLLVGAALLLVASAGGAEAWAHHGAERRYRDLAAGRMESVRSSFGKARRGLATLKRKRFSESRGHIHRPSVVPLEHLFVGAAVANVRFLYG</sequence>
<name>M8A0K5_TRIUA</name>
<evidence type="ECO:0000313" key="1">
    <source>
        <dbReference type="EMBL" id="EMS58145.1"/>
    </source>
</evidence>
<dbReference type="EMBL" id="KD136480">
    <property type="protein sequence ID" value="EMS58145.1"/>
    <property type="molecule type" value="Genomic_DNA"/>
</dbReference>
<dbReference type="AlphaFoldDB" id="M8A0K5"/>
<proteinExistence type="predicted"/>
<dbReference type="STRING" id="4572.M8A0K5"/>
<accession>M8A0K5</accession>
<protein>
    <submittedName>
        <fullName evidence="1">Uncharacterized protein</fullName>
    </submittedName>
</protein>